<evidence type="ECO:0000259" key="3">
    <source>
        <dbReference type="Pfam" id="PF09423"/>
    </source>
</evidence>
<dbReference type="CDD" id="cd07389">
    <property type="entry name" value="MPP_PhoD"/>
    <property type="match status" value="1"/>
</dbReference>
<dbReference type="InterPro" id="IPR038607">
    <property type="entry name" value="PhoD-like_sf"/>
</dbReference>
<dbReference type="AlphaFoldDB" id="I7J661"/>
<dbReference type="InterPro" id="IPR018946">
    <property type="entry name" value="PhoD-like_MPP"/>
</dbReference>
<dbReference type="RefSeq" id="XP_012648121.1">
    <property type="nucleotide sequence ID" value="XM_012792667.1"/>
</dbReference>
<evidence type="ECO:0000256" key="1">
    <source>
        <dbReference type="SAM" id="Phobius"/>
    </source>
</evidence>
<feature type="signal peptide" evidence="2">
    <location>
        <begin position="1"/>
        <end position="20"/>
    </location>
</feature>
<keyword evidence="2" id="KW-0732">Signal</keyword>
<dbReference type="SUPFAM" id="SSF56300">
    <property type="entry name" value="Metallo-dependent phosphatases"/>
    <property type="match status" value="1"/>
</dbReference>
<dbReference type="Pfam" id="PF09423">
    <property type="entry name" value="PhoD"/>
    <property type="match status" value="1"/>
</dbReference>
<feature type="domain" description="PhoD-like phosphatase metallophosphatase" evidence="3">
    <location>
        <begin position="188"/>
        <end position="312"/>
    </location>
</feature>
<evidence type="ECO:0000256" key="2">
    <source>
        <dbReference type="SAM" id="SignalP"/>
    </source>
</evidence>
<keyword evidence="1" id="KW-0812">Transmembrane</keyword>
<dbReference type="KEGG" id="bmic:BMR1_02g01775"/>
<organism evidence="4 5">
    <name type="scientific">Babesia microti (strain RI)</name>
    <dbReference type="NCBI Taxonomy" id="1133968"/>
    <lineage>
        <taxon>Eukaryota</taxon>
        <taxon>Sar</taxon>
        <taxon>Alveolata</taxon>
        <taxon>Apicomplexa</taxon>
        <taxon>Aconoidasida</taxon>
        <taxon>Piroplasmida</taxon>
        <taxon>Babesiidae</taxon>
        <taxon>Babesia</taxon>
    </lineage>
</organism>
<protein>
    <submittedName>
        <fullName evidence="4">Alkaline phosphatase D</fullName>
    </submittedName>
</protein>
<dbReference type="PANTHER" id="PTHR33987">
    <property type="entry name" value="CALCINEURIN-LIKE METALLO-PHOSPHOESTERASE SUPERFAMILY PROTEIN"/>
    <property type="match status" value="1"/>
</dbReference>
<accession>I7J661</accession>
<name>I7J661_BABMR</name>
<gene>
    <name evidence="4" type="ORF">BMR1_02g01775</name>
</gene>
<dbReference type="Proteomes" id="UP000002899">
    <property type="component" value="Chromosome II"/>
</dbReference>
<sequence length="453" mass="53454">MSTLHVAPFLISQLFTIVMCIDYLKESEKLAMYYEKTYGHQLVSLEPDEIELKALKTLAFGSCHSLRNAPTEGTTIWDKISAYKPDLFLWIGDAVYSNETNCDVVKQAYIDMKKYKPYVEFAKDTRVDGVYDDHDYGINDGDRYFPCKYLTKTYFLDFINKPKDHYRRNRDGVYFSIEYRDPKNPNNVVKIILLDVRFNRDPYRHHSHRGKGKISFFLESFRRSIDAYFNLHCSHKGDFLGETQWQWLEGQLHNSKASAHILISSIQVYNKCNYQESWKLLPYAQKRLTTLLFKTQPKGLVILSGDVHYANIEGDQNLYEITSSSMTHSFKIKYSKISYILSILAKHNSNDPYFYNNFGLIKYEYKDHMEATYLLVNDQGEIVRTYLQRFDESINPYRNLSKSNILCYFFHECFMISKCLAFLIFILAVPITYSFYMIFIKFYKKKEAFDTLI</sequence>
<reference evidence="4 5" key="1">
    <citation type="journal article" date="2012" name="Nucleic Acids Res.">
        <title>Sequencing of the smallest Apicomplexan genome from the human pathogen Babesia microti.</title>
        <authorList>
            <person name="Cornillot E."/>
            <person name="Hadj-Kaddour K."/>
            <person name="Dassouli A."/>
            <person name="Noel B."/>
            <person name="Ranwez V."/>
            <person name="Vacherie B."/>
            <person name="Augagneur Y."/>
            <person name="Bres V."/>
            <person name="Duclos A."/>
            <person name="Randazzo S."/>
            <person name="Carcy B."/>
            <person name="Debierre-Grockiego F."/>
            <person name="Delbecq S."/>
            <person name="Moubri-Menage K."/>
            <person name="Shams-Eldin H."/>
            <person name="Usmani-Brown S."/>
            <person name="Bringaud F."/>
            <person name="Wincker P."/>
            <person name="Vivares C.P."/>
            <person name="Schwarz R.T."/>
            <person name="Schetters T.P."/>
            <person name="Krause P.J."/>
            <person name="Gorenflot A."/>
            <person name="Berry V."/>
            <person name="Barbe V."/>
            <person name="Ben Mamoun C."/>
        </authorList>
    </citation>
    <scope>NUCLEOTIDE SEQUENCE [LARGE SCALE GENOMIC DNA]</scope>
    <source>
        <strain evidence="4 5">RI</strain>
    </source>
</reference>
<dbReference type="PANTHER" id="PTHR33987:SF1">
    <property type="entry name" value="CALCINEURIN-LIKE METALLO-PHOSPHOESTERASE SUPERFAMILY PROTEIN"/>
    <property type="match status" value="1"/>
</dbReference>
<dbReference type="OMA" id="EHGFETW"/>
<dbReference type="OrthoDB" id="10266805at2759"/>
<keyword evidence="1" id="KW-1133">Transmembrane helix</keyword>
<feature type="chain" id="PRO_5003711104" evidence="2">
    <location>
        <begin position="21"/>
        <end position="453"/>
    </location>
</feature>
<keyword evidence="1" id="KW-0472">Membrane</keyword>
<feature type="transmembrane region" description="Helical" evidence="1">
    <location>
        <begin position="420"/>
        <end position="439"/>
    </location>
</feature>
<evidence type="ECO:0000313" key="4">
    <source>
        <dbReference type="EMBL" id="CCF73512.1"/>
    </source>
</evidence>
<dbReference type="GeneID" id="24424138"/>
<dbReference type="InterPro" id="IPR029052">
    <property type="entry name" value="Metallo-depent_PP-like"/>
</dbReference>
<keyword evidence="5" id="KW-1185">Reference proteome</keyword>
<proteinExistence type="predicted"/>
<evidence type="ECO:0000313" key="5">
    <source>
        <dbReference type="Proteomes" id="UP000002899"/>
    </source>
</evidence>
<dbReference type="VEuPathDB" id="PiroplasmaDB:BMR1_02g01775"/>
<reference evidence="4 5" key="2">
    <citation type="journal article" date="2013" name="PLoS ONE">
        <title>Whole genome mapping and re-organization of the nuclear and mitochondrial genomes of Babesia microti isolates.</title>
        <authorList>
            <person name="Cornillot E."/>
            <person name="Dassouli A."/>
            <person name="Garg A."/>
            <person name="Pachikara N."/>
            <person name="Randazzo S."/>
            <person name="Depoix D."/>
            <person name="Carcy B."/>
            <person name="Delbecq S."/>
            <person name="Frutos R."/>
            <person name="Silva J.C."/>
            <person name="Sutton R."/>
            <person name="Krause P.J."/>
            <person name="Mamoun C.B."/>
        </authorList>
    </citation>
    <scope>NUCLEOTIDE SEQUENCE [LARGE SCALE GENOMIC DNA]</scope>
    <source>
        <strain evidence="4 5">RI</strain>
    </source>
</reference>
<dbReference type="EMBL" id="FO082872">
    <property type="protein sequence ID" value="CCF73512.1"/>
    <property type="molecule type" value="Genomic_DNA"/>
</dbReference>
<dbReference type="Gene3D" id="3.60.21.70">
    <property type="entry name" value="PhoD-like phosphatase"/>
    <property type="match status" value="1"/>
</dbReference>
<reference evidence="4 5" key="3">
    <citation type="journal article" date="2016" name="Sci. Rep.">
        <title>Genome-wide diversity and gene expression profiling of Babesia microti isolates identify polymorphic genes that mediate host-pathogen interactions.</title>
        <authorList>
            <person name="Silva J.C."/>
            <person name="Cornillot E."/>
            <person name="McCracken C."/>
            <person name="Usmani-Brown S."/>
            <person name="Dwivedi A."/>
            <person name="Ifeonu O.O."/>
            <person name="Crabtree J."/>
            <person name="Gotia H.T."/>
            <person name="Virji A.Z."/>
            <person name="Reynes C."/>
            <person name="Colinge J."/>
            <person name="Kumar V."/>
            <person name="Lawres L."/>
            <person name="Pazzi J.E."/>
            <person name="Pablo J.V."/>
            <person name="Hung C."/>
            <person name="Brancato J."/>
            <person name="Kumari P."/>
            <person name="Orvis J."/>
            <person name="Tretina K."/>
            <person name="Chibucos M."/>
            <person name="Ott S."/>
            <person name="Sadzewicz L."/>
            <person name="Sengamalay N."/>
            <person name="Shetty A.C."/>
            <person name="Su Q."/>
            <person name="Tallon L."/>
            <person name="Fraser C.M."/>
            <person name="Frutos R."/>
            <person name="Molina D.M."/>
            <person name="Krause P.J."/>
            <person name="Ben Mamoun C."/>
        </authorList>
    </citation>
    <scope>NUCLEOTIDE SEQUENCE [LARGE SCALE GENOMIC DNA]</scope>
    <source>
        <strain evidence="4 5">RI</strain>
    </source>
</reference>